<keyword evidence="1" id="KW-1133">Transmembrane helix</keyword>
<comment type="caution">
    <text evidence="2">The sequence shown here is derived from an EMBL/GenBank/DDBJ whole genome shotgun (WGS) entry which is preliminary data.</text>
</comment>
<keyword evidence="3" id="KW-1185">Reference proteome</keyword>
<keyword evidence="1" id="KW-0812">Transmembrane</keyword>
<reference evidence="2" key="1">
    <citation type="submission" date="2022-01" db="EMBL/GenBank/DDBJ databases">
        <title>Genome Sequence Resource for Two Populations of Ditylenchus destructor, the Migratory Endoparasitic Phytonematode.</title>
        <authorList>
            <person name="Zhang H."/>
            <person name="Lin R."/>
            <person name="Xie B."/>
        </authorList>
    </citation>
    <scope>NUCLEOTIDE SEQUENCE</scope>
    <source>
        <strain evidence="2">BazhouSP</strain>
    </source>
</reference>
<protein>
    <submittedName>
        <fullName evidence="2">Uncharacterized protein</fullName>
    </submittedName>
</protein>
<dbReference type="Proteomes" id="UP001201812">
    <property type="component" value="Unassembled WGS sequence"/>
</dbReference>
<evidence type="ECO:0000313" key="3">
    <source>
        <dbReference type="Proteomes" id="UP001201812"/>
    </source>
</evidence>
<feature type="transmembrane region" description="Helical" evidence="1">
    <location>
        <begin position="41"/>
        <end position="65"/>
    </location>
</feature>
<keyword evidence="1" id="KW-0472">Membrane</keyword>
<evidence type="ECO:0000256" key="1">
    <source>
        <dbReference type="SAM" id="Phobius"/>
    </source>
</evidence>
<feature type="transmembrane region" description="Helical" evidence="1">
    <location>
        <begin position="205"/>
        <end position="224"/>
    </location>
</feature>
<organism evidence="2 3">
    <name type="scientific">Ditylenchus destructor</name>
    <dbReference type="NCBI Taxonomy" id="166010"/>
    <lineage>
        <taxon>Eukaryota</taxon>
        <taxon>Metazoa</taxon>
        <taxon>Ecdysozoa</taxon>
        <taxon>Nematoda</taxon>
        <taxon>Chromadorea</taxon>
        <taxon>Rhabditida</taxon>
        <taxon>Tylenchina</taxon>
        <taxon>Tylenchomorpha</taxon>
        <taxon>Sphaerularioidea</taxon>
        <taxon>Anguinidae</taxon>
        <taxon>Anguininae</taxon>
        <taxon>Ditylenchus</taxon>
    </lineage>
</organism>
<evidence type="ECO:0000313" key="2">
    <source>
        <dbReference type="EMBL" id="KAI1713132.1"/>
    </source>
</evidence>
<name>A0AAD4N2W9_9BILA</name>
<accession>A0AAD4N2W9</accession>
<sequence length="252" mass="28782">MTYHVICSLAGIPMNIYVMGDLFEIIKNPNYLSIRPSGDPAYFWLGMWINNYVFLGPIPMFFLTLDRCIILRSVKLHDECRRKQITVASCVTIFVAYALTIISYLIELPLDLKSTSTCVSFTCMTPMLHGLQSYYTKFVFEAFNLILSVYFLYAMRQYKFVQAQAIMVNRIVKITVILEMIFNVIPTFTGMVFNQVVGVSLGTYIGPYVNMCFLFHAAICSVFYTKVFLFPGKKTISPFSAKIQSIQVVSSF</sequence>
<feature type="transmembrane region" description="Helical" evidence="1">
    <location>
        <begin position="134"/>
        <end position="153"/>
    </location>
</feature>
<feature type="transmembrane region" description="Helical" evidence="1">
    <location>
        <begin position="174"/>
        <end position="193"/>
    </location>
</feature>
<feature type="transmembrane region" description="Helical" evidence="1">
    <location>
        <begin position="85"/>
        <end position="106"/>
    </location>
</feature>
<dbReference type="AlphaFoldDB" id="A0AAD4N2W9"/>
<gene>
    <name evidence="2" type="ORF">DdX_09204</name>
</gene>
<proteinExistence type="predicted"/>
<dbReference type="EMBL" id="JAKKPZ010000016">
    <property type="protein sequence ID" value="KAI1713132.1"/>
    <property type="molecule type" value="Genomic_DNA"/>
</dbReference>